<dbReference type="EMBL" id="LVVM01004594">
    <property type="protein sequence ID" value="OJA12558.1"/>
    <property type="molecule type" value="Genomic_DNA"/>
</dbReference>
<evidence type="ECO:0000313" key="2">
    <source>
        <dbReference type="Proteomes" id="UP000183567"/>
    </source>
</evidence>
<dbReference type="AlphaFoldDB" id="A0A1J8PTL9"/>
<name>A0A1J8PTL9_9AGAM</name>
<dbReference type="STRING" id="180088.A0A1J8PTL9"/>
<accession>A0A1J8PTL9</accession>
<sequence>MFLSYTLRGVVKEIQLPICGKGNDLWEHTAARIDAPEQTRQWAKEQTHERADQEVFVHAVVLNPSLRVSCFAPGSPYRQFPKLWTCVRNIFRRFYGREPNGDFRRAFHDYVQCDDE</sequence>
<reference evidence="1 2" key="1">
    <citation type="submission" date="2016-03" db="EMBL/GenBank/DDBJ databases">
        <title>Comparative genomics of the ectomycorrhizal sister species Rhizopogon vinicolor and Rhizopogon vesiculosus (Basidiomycota: Boletales) reveals a divergence of the mating type B locus.</title>
        <authorList>
            <person name="Mujic A.B."/>
            <person name="Kuo A."/>
            <person name="Tritt A."/>
            <person name="Lipzen A."/>
            <person name="Chen C."/>
            <person name="Johnson J."/>
            <person name="Sharma A."/>
            <person name="Barry K."/>
            <person name="Grigoriev I.V."/>
            <person name="Spatafora J.W."/>
        </authorList>
    </citation>
    <scope>NUCLEOTIDE SEQUENCE [LARGE SCALE GENOMIC DNA]</scope>
    <source>
        <strain evidence="1 2">AM-OR11-056</strain>
    </source>
</reference>
<evidence type="ECO:0000313" key="1">
    <source>
        <dbReference type="EMBL" id="OJA12558.1"/>
    </source>
</evidence>
<keyword evidence="2" id="KW-1185">Reference proteome</keyword>
<gene>
    <name evidence="1" type="ORF">AZE42_12856</name>
</gene>
<comment type="caution">
    <text evidence="1">The sequence shown here is derived from an EMBL/GenBank/DDBJ whole genome shotgun (WGS) entry which is preliminary data.</text>
</comment>
<organism evidence="1 2">
    <name type="scientific">Rhizopogon vesiculosus</name>
    <dbReference type="NCBI Taxonomy" id="180088"/>
    <lineage>
        <taxon>Eukaryota</taxon>
        <taxon>Fungi</taxon>
        <taxon>Dikarya</taxon>
        <taxon>Basidiomycota</taxon>
        <taxon>Agaricomycotina</taxon>
        <taxon>Agaricomycetes</taxon>
        <taxon>Agaricomycetidae</taxon>
        <taxon>Boletales</taxon>
        <taxon>Suillineae</taxon>
        <taxon>Rhizopogonaceae</taxon>
        <taxon>Rhizopogon</taxon>
    </lineage>
</organism>
<dbReference type="Proteomes" id="UP000183567">
    <property type="component" value="Unassembled WGS sequence"/>
</dbReference>
<proteinExistence type="predicted"/>
<protein>
    <submittedName>
        <fullName evidence="1">Uncharacterized protein</fullName>
    </submittedName>
</protein>
<dbReference type="OrthoDB" id="2689137at2759"/>